<protein>
    <submittedName>
        <fullName evidence="1">Uncharacterized protein</fullName>
    </submittedName>
</protein>
<accession>A0A919YHZ9</accession>
<evidence type="ECO:0000313" key="2">
    <source>
        <dbReference type="Proteomes" id="UP000682811"/>
    </source>
</evidence>
<dbReference type="EMBL" id="BORT01000026">
    <property type="protein sequence ID" value="GIO49958.1"/>
    <property type="molecule type" value="Genomic_DNA"/>
</dbReference>
<comment type="caution">
    <text evidence="1">The sequence shown here is derived from an EMBL/GenBank/DDBJ whole genome shotgun (WGS) entry which is preliminary data.</text>
</comment>
<proteinExistence type="predicted"/>
<keyword evidence="2" id="KW-1185">Reference proteome</keyword>
<name>A0A919YHZ9_9BACL</name>
<dbReference type="Proteomes" id="UP000682811">
    <property type="component" value="Unassembled WGS sequence"/>
</dbReference>
<gene>
    <name evidence="1" type="ORF">J34TS1_47230</name>
</gene>
<reference evidence="1 2" key="1">
    <citation type="submission" date="2021-03" db="EMBL/GenBank/DDBJ databases">
        <title>Antimicrobial resistance genes in bacteria isolated from Japanese honey, and their potential for conferring macrolide and lincosamide resistance in the American foulbrood pathogen Paenibacillus larvae.</title>
        <authorList>
            <person name="Okamoto M."/>
            <person name="Kumagai M."/>
            <person name="Kanamori H."/>
            <person name="Takamatsu D."/>
        </authorList>
    </citation>
    <scope>NUCLEOTIDE SEQUENCE [LARGE SCALE GENOMIC DNA]</scope>
    <source>
        <strain evidence="1 2">J34TS1</strain>
    </source>
</reference>
<organism evidence="1 2">
    <name type="scientific">Paenibacillus azoreducens</name>
    <dbReference type="NCBI Taxonomy" id="116718"/>
    <lineage>
        <taxon>Bacteria</taxon>
        <taxon>Bacillati</taxon>
        <taxon>Bacillota</taxon>
        <taxon>Bacilli</taxon>
        <taxon>Bacillales</taxon>
        <taxon>Paenibacillaceae</taxon>
        <taxon>Paenibacillus</taxon>
    </lineage>
</organism>
<evidence type="ECO:0000313" key="1">
    <source>
        <dbReference type="EMBL" id="GIO49958.1"/>
    </source>
</evidence>
<dbReference type="AlphaFoldDB" id="A0A919YHZ9"/>
<sequence>MYRIYYPYYEEMEWTPLTTTYQKIDSNAALSELKCRLPKQIRQAAIELIKADSSSDYYYKLFTDRAQIQLLVIEHNNREHYAQCHCFSTDMRDRDYAYESLPLASVRMFSELARECNII</sequence>